<comment type="caution">
    <text evidence="2">The sequence shown here is derived from an EMBL/GenBank/DDBJ whole genome shotgun (WGS) entry which is preliminary data.</text>
</comment>
<reference evidence="2 3" key="1">
    <citation type="submission" date="2018-06" db="EMBL/GenBank/DDBJ databases">
        <title>Complete Genomes of Monosporascus.</title>
        <authorList>
            <person name="Robinson A.J."/>
            <person name="Natvig D.O."/>
        </authorList>
    </citation>
    <scope>NUCLEOTIDE SEQUENCE [LARGE SCALE GENOMIC DNA]</scope>
    <source>
        <strain evidence="2 3">CBS 110550</strain>
    </source>
</reference>
<protein>
    <recommendedName>
        <fullName evidence="4">Ecp2 effector protein domain-containing protein</fullName>
    </recommendedName>
</protein>
<name>A0A4Q4TEG3_9PEZI</name>
<feature type="chain" id="PRO_5020785846" description="Ecp2 effector protein domain-containing protein" evidence="1">
    <location>
        <begin position="20"/>
        <end position="167"/>
    </location>
</feature>
<dbReference type="EMBL" id="QJNU01000229">
    <property type="protein sequence ID" value="RYP04074.1"/>
    <property type="molecule type" value="Genomic_DNA"/>
</dbReference>
<accession>A0A4Q4TEG3</accession>
<evidence type="ECO:0000313" key="3">
    <source>
        <dbReference type="Proteomes" id="UP000293360"/>
    </source>
</evidence>
<keyword evidence="1" id="KW-0732">Signal</keyword>
<proteinExistence type="predicted"/>
<evidence type="ECO:0008006" key="4">
    <source>
        <dbReference type="Google" id="ProtNLM"/>
    </source>
</evidence>
<dbReference type="OrthoDB" id="4657893at2759"/>
<gene>
    <name evidence="2" type="ORF">DL764_004704</name>
</gene>
<organism evidence="2 3">
    <name type="scientific">Monosporascus ibericus</name>
    <dbReference type="NCBI Taxonomy" id="155417"/>
    <lineage>
        <taxon>Eukaryota</taxon>
        <taxon>Fungi</taxon>
        <taxon>Dikarya</taxon>
        <taxon>Ascomycota</taxon>
        <taxon>Pezizomycotina</taxon>
        <taxon>Sordariomycetes</taxon>
        <taxon>Xylariomycetidae</taxon>
        <taxon>Xylariales</taxon>
        <taxon>Xylariales incertae sedis</taxon>
        <taxon>Monosporascus</taxon>
    </lineage>
</organism>
<keyword evidence="3" id="KW-1185">Reference proteome</keyword>
<evidence type="ECO:0000256" key="1">
    <source>
        <dbReference type="SAM" id="SignalP"/>
    </source>
</evidence>
<sequence>MAPLSKFGIALSAAASVSALGTGWPTQGSQTGEIRVYSWDQDKQVGCLTSAGKWTASPDACDTFKATSLHPITLDVVWTELEIETSAGSRCWSPDSSTMELGCDASVSDTLWLHSGDFQADVLVHGRPLDSYVPLNVKAPTGGEAIVLKSVGQSWDGDNYQLIWVKT</sequence>
<feature type="signal peptide" evidence="1">
    <location>
        <begin position="1"/>
        <end position="19"/>
    </location>
</feature>
<dbReference type="AlphaFoldDB" id="A0A4Q4TEG3"/>
<dbReference type="Proteomes" id="UP000293360">
    <property type="component" value="Unassembled WGS sequence"/>
</dbReference>
<evidence type="ECO:0000313" key="2">
    <source>
        <dbReference type="EMBL" id="RYP04074.1"/>
    </source>
</evidence>